<reference evidence="2 3" key="1">
    <citation type="journal article" date="2016" name="Genome Biol. Evol.">
        <title>Divergent and convergent evolution of fungal pathogenicity.</title>
        <authorList>
            <person name="Shang Y."/>
            <person name="Xiao G."/>
            <person name="Zheng P."/>
            <person name="Cen K."/>
            <person name="Zhan S."/>
            <person name="Wang C."/>
        </authorList>
    </citation>
    <scope>NUCLEOTIDE SEQUENCE [LARGE SCALE GENOMIC DNA]</scope>
    <source>
        <strain evidence="2 3">RCEF 4871</strain>
    </source>
</reference>
<comment type="caution">
    <text evidence="2">The sequence shown here is derived from an EMBL/GenBank/DDBJ whole genome shotgun (WGS) entry which is preliminary data.</text>
</comment>
<dbReference type="Proteomes" id="UP000243498">
    <property type="component" value="Unassembled WGS sequence"/>
</dbReference>
<dbReference type="OMA" id="WIEYLSF"/>
<feature type="compositionally biased region" description="Low complexity" evidence="1">
    <location>
        <begin position="202"/>
        <end position="216"/>
    </location>
</feature>
<feature type="region of interest" description="Disordered" evidence="1">
    <location>
        <begin position="296"/>
        <end position="324"/>
    </location>
</feature>
<organism evidence="2 3">
    <name type="scientific">Metarhizium rileyi (strain RCEF 4871)</name>
    <name type="common">Nomuraea rileyi</name>
    <dbReference type="NCBI Taxonomy" id="1649241"/>
    <lineage>
        <taxon>Eukaryota</taxon>
        <taxon>Fungi</taxon>
        <taxon>Dikarya</taxon>
        <taxon>Ascomycota</taxon>
        <taxon>Pezizomycotina</taxon>
        <taxon>Sordariomycetes</taxon>
        <taxon>Hypocreomycetidae</taxon>
        <taxon>Hypocreales</taxon>
        <taxon>Clavicipitaceae</taxon>
        <taxon>Metarhizium</taxon>
    </lineage>
</organism>
<accession>A0A162LUR9</accession>
<dbReference type="EMBL" id="AZHC01000009">
    <property type="protein sequence ID" value="OAA45040.1"/>
    <property type="molecule type" value="Genomic_DNA"/>
</dbReference>
<keyword evidence="3" id="KW-1185">Reference proteome</keyword>
<evidence type="ECO:0000256" key="1">
    <source>
        <dbReference type="SAM" id="MobiDB-lite"/>
    </source>
</evidence>
<name>A0A162LUR9_METRR</name>
<feature type="compositionally biased region" description="Basic and acidic residues" evidence="1">
    <location>
        <begin position="263"/>
        <end position="272"/>
    </location>
</feature>
<dbReference type="AlphaFoldDB" id="A0A162LUR9"/>
<feature type="compositionally biased region" description="Polar residues" evidence="1">
    <location>
        <begin position="296"/>
        <end position="306"/>
    </location>
</feature>
<sequence>MSAKNDNHSVSHLSEGARTTYSPGRAEFEILQAYNSLIEAGGHPICSLAETTSISKQPGKHREILGPWMKEPSADFAIDWKGVFEHQLSNWRLFRAWQQTNRESGTVPDTPDIRSEDCDGRGDRESFASDYGSKSSKFEAHLTLARRLLSNCGFTKSFTFDMDSGRQDEWTTWIEYLSFECYCCDIGTRPRVSSHACDHASSLHPSSRSSSSGSPSKAHCATDMSGENKLHLDLDAVLKEHRTRSWSDESPPTSPSTTTYDGTRAESKNTHDTDHHNLILRWALLQEPKIAAKSFASQRGFKTTSDPLPYDYSKGPRPKRHRDGSQCSEIAAFENGVLVTPNDDVGVACKRHRSCA</sequence>
<evidence type="ECO:0000313" key="3">
    <source>
        <dbReference type="Proteomes" id="UP000243498"/>
    </source>
</evidence>
<protein>
    <submittedName>
        <fullName evidence="2">Uncharacterized protein</fullName>
    </submittedName>
</protein>
<feature type="region of interest" description="Disordered" evidence="1">
    <location>
        <begin position="195"/>
        <end position="222"/>
    </location>
</feature>
<proteinExistence type="predicted"/>
<gene>
    <name evidence="2" type="ORF">NOR_03794</name>
</gene>
<evidence type="ECO:0000313" key="2">
    <source>
        <dbReference type="EMBL" id="OAA45040.1"/>
    </source>
</evidence>
<dbReference type="OrthoDB" id="5419928at2759"/>
<feature type="region of interest" description="Disordered" evidence="1">
    <location>
        <begin position="241"/>
        <end position="272"/>
    </location>
</feature>
<dbReference type="STRING" id="1081105.A0A162LUR9"/>